<gene>
    <name evidence="1" type="ORF">CDAR_228601</name>
</gene>
<organism evidence="1 2">
    <name type="scientific">Caerostris darwini</name>
    <dbReference type="NCBI Taxonomy" id="1538125"/>
    <lineage>
        <taxon>Eukaryota</taxon>
        <taxon>Metazoa</taxon>
        <taxon>Ecdysozoa</taxon>
        <taxon>Arthropoda</taxon>
        <taxon>Chelicerata</taxon>
        <taxon>Arachnida</taxon>
        <taxon>Araneae</taxon>
        <taxon>Araneomorphae</taxon>
        <taxon>Entelegynae</taxon>
        <taxon>Araneoidea</taxon>
        <taxon>Araneidae</taxon>
        <taxon>Caerostris</taxon>
    </lineage>
</organism>
<proteinExistence type="predicted"/>
<reference evidence="1 2" key="1">
    <citation type="submission" date="2021-06" db="EMBL/GenBank/DDBJ databases">
        <title>Caerostris darwini draft genome.</title>
        <authorList>
            <person name="Kono N."/>
            <person name="Arakawa K."/>
        </authorList>
    </citation>
    <scope>NUCLEOTIDE SEQUENCE [LARGE SCALE GENOMIC DNA]</scope>
</reference>
<sequence length="240" mass="27432">MIPINHDRHLLTDKKGTSIQNVSIAITGNMSCENSTWINPCGLTTDEVDADFDNTSIDDLNKRIVGSAEVFSSQLNELRNYMIKTFPDIDEESLISHEFSFLKTPEKITDIYADSFGMLQKCAMALDVLKEESNESHMNEYDNMLKRLRGKLQEMLCCEHLILKIKSIPFNDVEVRVMDRAFRRNGAKEGNMIKHIIALRQIEKPFKRHIQKVVGGLIFDVCGQDLAKGKMWTLDIPDVH</sequence>
<protein>
    <submittedName>
        <fullName evidence="1">Uncharacterized protein</fullName>
    </submittedName>
</protein>
<dbReference type="Proteomes" id="UP001054837">
    <property type="component" value="Unassembled WGS sequence"/>
</dbReference>
<evidence type="ECO:0000313" key="1">
    <source>
        <dbReference type="EMBL" id="GIX79420.1"/>
    </source>
</evidence>
<name>A0AAV4N3M5_9ARAC</name>
<keyword evidence="2" id="KW-1185">Reference proteome</keyword>
<comment type="caution">
    <text evidence="1">The sequence shown here is derived from an EMBL/GenBank/DDBJ whole genome shotgun (WGS) entry which is preliminary data.</text>
</comment>
<accession>A0AAV4N3M5</accession>
<dbReference type="AlphaFoldDB" id="A0AAV4N3M5"/>
<evidence type="ECO:0000313" key="2">
    <source>
        <dbReference type="Proteomes" id="UP001054837"/>
    </source>
</evidence>
<dbReference type="EMBL" id="BPLQ01001176">
    <property type="protein sequence ID" value="GIX79420.1"/>
    <property type="molecule type" value="Genomic_DNA"/>
</dbReference>